<feature type="modified residue" description="4-aspartylphosphate" evidence="4">
    <location>
        <position position="55"/>
    </location>
</feature>
<dbReference type="PROSITE" id="PS00041">
    <property type="entry name" value="HTH_ARAC_FAMILY_1"/>
    <property type="match status" value="1"/>
</dbReference>
<dbReference type="PROSITE" id="PS01124">
    <property type="entry name" value="HTH_ARAC_FAMILY_2"/>
    <property type="match status" value="1"/>
</dbReference>
<dbReference type="InterPro" id="IPR020449">
    <property type="entry name" value="Tscrpt_reg_AraC-type_HTH"/>
</dbReference>
<dbReference type="RefSeq" id="WP_119000538.1">
    <property type="nucleotide sequence ID" value="NZ_CM125964.1"/>
</dbReference>
<dbReference type="Pfam" id="PF00072">
    <property type="entry name" value="Response_reg"/>
    <property type="match status" value="1"/>
</dbReference>
<feature type="domain" description="HTH araC/xylS-type" evidence="5">
    <location>
        <begin position="252"/>
        <end position="350"/>
    </location>
</feature>
<keyword evidence="2" id="KW-0238">DNA-binding</keyword>
<reference evidence="7 8" key="1">
    <citation type="submission" date="2018-08" db="EMBL/GenBank/DDBJ databases">
        <title>Draft genome sequence of Rhodobacter sphaeroides FY.</title>
        <authorList>
            <person name="Rayyan A."/>
            <person name="Meyer T.E."/>
            <person name="Kyndt J.A."/>
        </authorList>
    </citation>
    <scope>NUCLEOTIDE SEQUENCE [LARGE SCALE GENOMIC DNA]</scope>
    <source>
        <strain evidence="7 8">FY</strain>
    </source>
</reference>
<keyword evidence="1" id="KW-0805">Transcription regulation</keyword>
<dbReference type="GO" id="GO:0000160">
    <property type="term" value="P:phosphorelay signal transduction system"/>
    <property type="evidence" value="ECO:0007669"/>
    <property type="project" value="InterPro"/>
</dbReference>
<dbReference type="Pfam" id="PF12833">
    <property type="entry name" value="HTH_18"/>
    <property type="match status" value="1"/>
</dbReference>
<keyword evidence="4" id="KW-0597">Phosphoprotein</keyword>
<gene>
    <name evidence="7" type="ORF">D1114_14115</name>
</gene>
<comment type="caution">
    <text evidence="7">The sequence shown here is derived from an EMBL/GenBank/DDBJ whole genome shotgun (WGS) entry which is preliminary data.</text>
</comment>
<protein>
    <submittedName>
        <fullName evidence="7">Response regulator</fullName>
    </submittedName>
</protein>
<dbReference type="SUPFAM" id="SSF46689">
    <property type="entry name" value="Homeodomain-like"/>
    <property type="match status" value="2"/>
</dbReference>
<accession>A0AAX1UJ83</accession>
<evidence type="ECO:0000256" key="3">
    <source>
        <dbReference type="ARBA" id="ARBA00023163"/>
    </source>
</evidence>
<dbReference type="GO" id="GO:0043565">
    <property type="term" value="F:sequence-specific DNA binding"/>
    <property type="evidence" value="ECO:0007669"/>
    <property type="project" value="InterPro"/>
</dbReference>
<dbReference type="InterPro" id="IPR011006">
    <property type="entry name" value="CheY-like_superfamily"/>
</dbReference>
<dbReference type="Proteomes" id="UP000266305">
    <property type="component" value="Unassembled WGS sequence"/>
</dbReference>
<dbReference type="PANTHER" id="PTHR43280:SF2">
    <property type="entry name" value="HTH-TYPE TRANSCRIPTIONAL REGULATOR EXSA"/>
    <property type="match status" value="1"/>
</dbReference>
<dbReference type="PRINTS" id="PR00032">
    <property type="entry name" value="HTHARAC"/>
</dbReference>
<dbReference type="Gene3D" id="1.10.10.60">
    <property type="entry name" value="Homeodomain-like"/>
    <property type="match status" value="2"/>
</dbReference>
<evidence type="ECO:0000313" key="7">
    <source>
        <dbReference type="EMBL" id="RHZ93661.1"/>
    </source>
</evidence>
<dbReference type="InterPro" id="IPR009057">
    <property type="entry name" value="Homeodomain-like_sf"/>
</dbReference>
<evidence type="ECO:0000259" key="6">
    <source>
        <dbReference type="PROSITE" id="PS50110"/>
    </source>
</evidence>
<dbReference type="Gene3D" id="3.40.50.2300">
    <property type="match status" value="1"/>
</dbReference>
<organism evidence="7 8">
    <name type="scientific">Cereibacter sphaeroides</name>
    <name type="common">Rhodobacter sphaeroides</name>
    <dbReference type="NCBI Taxonomy" id="1063"/>
    <lineage>
        <taxon>Bacteria</taxon>
        <taxon>Pseudomonadati</taxon>
        <taxon>Pseudomonadota</taxon>
        <taxon>Alphaproteobacteria</taxon>
        <taxon>Rhodobacterales</taxon>
        <taxon>Paracoccaceae</taxon>
        <taxon>Cereibacter</taxon>
    </lineage>
</organism>
<dbReference type="InterPro" id="IPR018060">
    <property type="entry name" value="HTH_AraC"/>
</dbReference>
<evidence type="ECO:0000259" key="5">
    <source>
        <dbReference type="PROSITE" id="PS01124"/>
    </source>
</evidence>
<evidence type="ECO:0000256" key="2">
    <source>
        <dbReference type="ARBA" id="ARBA00023125"/>
    </source>
</evidence>
<dbReference type="PROSITE" id="PS50110">
    <property type="entry name" value="RESPONSE_REGULATORY"/>
    <property type="match status" value="1"/>
</dbReference>
<name>A0AAX1UJ83_CERSP</name>
<feature type="domain" description="Response regulatory" evidence="6">
    <location>
        <begin position="3"/>
        <end position="120"/>
    </location>
</feature>
<dbReference type="InterPro" id="IPR018062">
    <property type="entry name" value="HTH_AraC-typ_CS"/>
</dbReference>
<dbReference type="PANTHER" id="PTHR43280">
    <property type="entry name" value="ARAC-FAMILY TRANSCRIPTIONAL REGULATOR"/>
    <property type="match status" value="1"/>
</dbReference>
<dbReference type="CDD" id="cd17536">
    <property type="entry name" value="REC_YesN-like"/>
    <property type="match status" value="1"/>
</dbReference>
<dbReference type="SUPFAM" id="SSF52172">
    <property type="entry name" value="CheY-like"/>
    <property type="match status" value="1"/>
</dbReference>
<evidence type="ECO:0000256" key="1">
    <source>
        <dbReference type="ARBA" id="ARBA00023015"/>
    </source>
</evidence>
<proteinExistence type="predicted"/>
<evidence type="ECO:0000256" key="4">
    <source>
        <dbReference type="PROSITE-ProRule" id="PRU00169"/>
    </source>
</evidence>
<dbReference type="SMART" id="SM00448">
    <property type="entry name" value="REC"/>
    <property type="match status" value="1"/>
</dbReference>
<keyword evidence="3" id="KW-0804">Transcription</keyword>
<evidence type="ECO:0000313" key="8">
    <source>
        <dbReference type="Proteomes" id="UP000266305"/>
    </source>
</evidence>
<dbReference type="SMART" id="SM00342">
    <property type="entry name" value="HTH_ARAC"/>
    <property type="match status" value="1"/>
</dbReference>
<dbReference type="AlphaFoldDB" id="A0AAX1UJ83"/>
<dbReference type="EMBL" id="QWGP01000016">
    <property type="protein sequence ID" value="RHZ93661.1"/>
    <property type="molecule type" value="Genomic_DNA"/>
</dbReference>
<sequence length="353" mass="40066">MFDIAIVEDEDLERRALRSILQSNLSDVTVAGEARNGSEAVRLLESRSFDLMLLDIRIPRPDGLEVLELLRSRNLPTRVIIITAYDHFEIMQAAIQLRADGFLLKPVRTDALLKAVGDCLRLPAPGGAAEPSAPPEEQTPHDDLRARIGQMVQDHAYRDCLTLVRRQIELAHAYRETAPRHLVLDLSTILTDLVARNGRPLPEPLARRIEALATQRLDQRNHYKLQELFGEITDLLFDLDEDQGASIAARIETVRNYIERNLHKSVTLEDAAEQAHVSPCYLSRLFHKQMNMTFIAYLKMRRIDRAKALLASSDLPIVNVALDLAYQDANYFCKAFKKEVGLSPTEYRRQHSS</sequence>
<dbReference type="InterPro" id="IPR001789">
    <property type="entry name" value="Sig_transdc_resp-reg_receiver"/>
</dbReference>
<dbReference type="GO" id="GO:0003700">
    <property type="term" value="F:DNA-binding transcription factor activity"/>
    <property type="evidence" value="ECO:0007669"/>
    <property type="project" value="InterPro"/>
</dbReference>